<accession>A0A1I6NTA1</accession>
<protein>
    <submittedName>
        <fullName evidence="2">Protein N-acetyltransferase, RimJ/RimL family</fullName>
    </submittedName>
</protein>
<dbReference type="OrthoDB" id="9795206at2"/>
<keyword evidence="2" id="KW-0808">Transferase</keyword>
<dbReference type="Proteomes" id="UP000198660">
    <property type="component" value="Unassembled WGS sequence"/>
</dbReference>
<evidence type="ECO:0000313" key="3">
    <source>
        <dbReference type="Proteomes" id="UP000198660"/>
    </source>
</evidence>
<dbReference type="Gene3D" id="3.40.630.30">
    <property type="match status" value="1"/>
</dbReference>
<dbReference type="InterPro" id="IPR016181">
    <property type="entry name" value="Acyl_CoA_acyltransferase"/>
</dbReference>
<proteinExistence type="predicted"/>
<name>A0A1I6NTA1_9BACL</name>
<dbReference type="GO" id="GO:0016747">
    <property type="term" value="F:acyltransferase activity, transferring groups other than amino-acyl groups"/>
    <property type="evidence" value="ECO:0007669"/>
    <property type="project" value="InterPro"/>
</dbReference>
<evidence type="ECO:0000259" key="1">
    <source>
        <dbReference type="PROSITE" id="PS51186"/>
    </source>
</evidence>
<organism evidence="2 3">
    <name type="scientific">Marininema halotolerans</name>
    <dbReference type="NCBI Taxonomy" id="1155944"/>
    <lineage>
        <taxon>Bacteria</taxon>
        <taxon>Bacillati</taxon>
        <taxon>Bacillota</taxon>
        <taxon>Bacilli</taxon>
        <taxon>Bacillales</taxon>
        <taxon>Thermoactinomycetaceae</taxon>
        <taxon>Marininema</taxon>
    </lineage>
</organism>
<dbReference type="InterPro" id="IPR000182">
    <property type="entry name" value="GNAT_dom"/>
</dbReference>
<reference evidence="3" key="1">
    <citation type="submission" date="2016-10" db="EMBL/GenBank/DDBJ databases">
        <authorList>
            <person name="Varghese N."/>
            <person name="Submissions S."/>
        </authorList>
    </citation>
    <scope>NUCLEOTIDE SEQUENCE [LARGE SCALE GENOMIC DNA]</scope>
    <source>
        <strain evidence="3">DSM 45789</strain>
    </source>
</reference>
<dbReference type="EMBL" id="FPAA01000001">
    <property type="protein sequence ID" value="SFS31161.1"/>
    <property type="molecule type" value="Genomic_DNA"/>
</dbReference>
<dbReference type="AlphaFoldDB" id="A0A1I6NTA1"/>
<gene>
    <name evidence="2" type="ORF">SAMN05444972_101111</name>
</gene>
<dbReference type="CDD" id="cd04301">
    <property type="entry name" value="NAT_SF"/>
    <property type="match status" value="1"/>
</dbReference>
<sequence length="185" mass="21161">MEATHLFKSARIRFAAMTEEAAASFSKWSEDPEYIRNLDTDIAFPRSEDSFRKEIQGGGGSLTSFELAIHMVLDDRLIGFAALHSIEWNNRAGRLAIGIGEKEDRNKGYGTEALQLLLQYAFYELNLHRVGLDVIGNNHSAIRCYEKVGFVVEGVIREGVLRDNQRVDRIYMGLLREEWERNLKH</sequence>
<dbReference type="PANTHER" id="PTHR43415">
    <property type="entry name" value="SPERMIDINE N(1)-ACETYLTRANSFERASE"/>
    <property type="match status" value="1"/>
</dbReference>
<dbReference type="PANTHER" id="PTHR43415:SF5">
    <property type="entry name" value="ACETYLTRANSFERASE"/>
    <property type="match status" value="1"/>
</dbReference>
<dbReference type="PROSITE" id="PS51186">
    <property type="entry name" value="GNAT"/>
    <property type="match status" value="1"/>
</dbReference>
<evidence type="ECO:0000313" key="2">
    <source>
        <dbReference type="EMBL" id="SFS31161.1"/>
    </source>
</evidence>
<dbReference type="SUPFAM" id="SSF55729">
    <property type="entry name" value="Acyl-CoA N-acyltransferases (Nat)"/>
    <property type="match status" value="1"/>
</dbReference>
<feature type="domain" description="N-acetyltransferase" evidence="1">
    <location>
        <begin position="12"/>
        <end position="177"/>
    </location>
</feature>
<dbReference type="RefSeq" id="WP_091832279.1">
    <property type="nucleotide sequence ID" value="NZ_FPAA01000001.1"/>
</dbReference>
<keyword evidence="3" id="KW-1185">Reference proteome</keyword>
<dbReference type="Pfam" id="PF13302">
    <property type="entry name" value="Acetyltransf_3"/>
    <property type="match status" value="1"/>
</dbReference>